<feature type="compositionally biased region" description="Low complexity" evidence="1">
    <location>
        <begin position="11"/>
        <end position="20"/>
    </location>
</feature>
<dbReference type="OrthoDB" id="8189004at2759"/>
<keyword evidence="2" id="KW-0472">Membrane</keyword>
<organism evidence="3 4">
    <name type="scientific">Polypedilum vanderplanki</name>
    <name type="common">Sleeping chironomid midge</name>
    <dbReference type="NCBI Taxonomy" id="319348"/>
    <lineage>
        <taxon>Eukaryota</taxon>
        <taxon>Metazoa</taxon>
        <taxon>Ecdysozoa</taxon>
        <taxon>Arthropoda</taxon>
        <taxon>Hexapoda</taxon>
        <taxon>Insecta</taxon>
        <taxon>Pterygota</taxon>
        <taxon>Neoptera</taxon>
        <taxon>Endopterygota</taxon>
        <taxon>Diptera</taxon>
        <taxon>Nematocera</taxon>
        <taxon>Chironomoidea</taxon>
        <taxon>Chironomidae</taxon>
        <taxon>Chironominae</taxon>
        <taxon>Polypedilum</taxon>
        <taxon>Polypedilum</taxon>
    </lineage>
</organism>
<feature type="region of interest" description="Disordered" evidence="1">
    <location>
        <begin position="574"/>
        <end position="598"/>
    </location>
</feature>
<reference evidence="3" key="1">
    <citation type="submission" date="2021-03" db="EMBL/GenBank/DDBJ databases">
        <title>Chromosome level genome of the anhydrobiotic midge Polypedilum vanderplanki.</title>
        <authorList>
            <person name="Yoshida Y."/>
            <person name="Kikawada T."/>
            <person name="Gusev O."/>
        </authorList>
    </citation>
    <scope>NUCLEOTIDE SEQUENCE</scope>
    <source>
        <strain evidence="3">NIAS01</strain>
        <tissue evidence="3">Whole body or cell culture</tissue>
    </source>
</reference>
<comment type="caution">
    <text evidence="3">The sequence shown here is derived from an EMBL/GenBank/DDBJ whole genome shotgun (WGS) entry which is preliminary data.</text>
</comment>
<keyword evidence="2" id="KW-1133">Transmembrane helix</keyword>
<proteinExistence type="predicted"/>
<evidence type="ECO:0000256" key="2">
    <source>
        <dbReference type="SAM" id="Phobius"/>
    </source>
</evidence>
<evidence type="ECO:0000313" key="3">
    <source>
        <dbReference type="EMBL" id="KAG5675738.1"/>
    </source>
</evidence>
<feature type="transmembrane region" description="Helical" evidence="2">
    <location>
        <begin position="138"/>
        <end position="165"/>
    </location>
</feature>
<feature type="region of interest" description="Disordered" evidence="1">
    <location>
        <begin position="475"/>
        <end position="537"/>
    </location>
</feature>
<feature type="region of interest" description="Disordered" evidence="1">
    <location>
        <begin position="1"/>
        <end position="35"/>
    </location>
</feature>
<sequence length="763" mass="85760">MGKTARRSIERSPSSPSTSSAYLYKNEETTTETSSHLKARSTLWSHYNDIHSATALSQIKNVENKTFSTAAAPLLSGSPSSSSSQTTSEATQKPPTTTYKAFTTAYKSTTREYINYTNRSSETLTELDRLRMREEFYATYDVMTGIRIAATLGGFFLLMVFLIVYKSRSHSIRALKDPKIAARAAAAVQEEEDREMQEVFEKTAFSLYQDELELPPMPIDFGLNRDRIASVGNVSCPPYLINPNLRFSSIGGYSALLEPPRRYSASGRNRRQNSTESSRILSAYHLNDNYSNQNENFFNESDCEEGDDEFDQRFSTTTAEIASYPHGLLSVPRGSDSRRSSGMTCCSTESSFLERRCSAITLGLNSLPPVSRASSRRTSRDYDYQLSSAYPGIHIIEATPKSSPCPSERQSHLSVGCGSSNSNIKEHIKVLDRFKRRRHEDNSIDSISEYPDEVNNNHQFHHQQQYQCSDSMRLSDNVINSNSNTHQSKMLMSSNNSNNNHKLEEDEDDISHQQQQIQQQKATTTDTENKRAPLASLSSFKMSSIECQDSTDANGSVFDESCADTDDDLAQFSTDSDEISLQSPPSTDQHVPSGSSTLKCDNSVILRSNNDITCMRGSPLSHDEKERERISLSPKDQIIERQQRSNDKLSTTIRYDRNINKTNNNNNNNVHKKSNSSECVAITVIDYKNENSSIKPSALQPSSSTVILEMPELKQQQQQVKQSDEIIMDKSLQLQEQQQIFETFDDPSIPGPSSRKWSKETLF</sequence>
<evidence type="ECO:0000256" key="1">
    <source>
        <dbReference type="SAM" id="MobiDB-lite"/>
    </source>
</evidence>
<dbReference type="AlphaFoldDB" id="A0A9J6C154"/>
<feature type="compositionally biased region" description="Polar residues" evidence="1">
    <location>
        <begin position="475"/>
        <end position="492"/>
    </location>
</feature>
<feature type="region of interest" description="Disordered" evidence="1">
    <location>
        <begin position="73"/>
        <end position="99"/>
    </location>
</feature>
<feature type="region of interest" description="Disordered" evidence="1">
    <location>
        <begin position="742"/>
        <end position="763"/>
    </location>
</feature>
<keyword evidence="2" id="KW-0812">Transmembrane</keyword>
<protein>
    <submittedName>
        <fullName evidence="3">Uncharacterized protein</fullName>
    </submittedName>
</protein>
<dbReference type="EMBL" id="JADBJN010000002">
    <property type="protein sequence ID" value="KAG5675738.1"/>
    <property type="molecule type" value="Genomic_DNA"/>
</dbReference>
<name>A0A9J6C154_POLVA</name>
<accession>A0A9J6C154</accession>
<dbReference type="Proteomes" id="UP001107558">
    <property type="component" value="Chromosome 2"/>
</dbReference>
<evidence type="ECO:0000313" key="4">
    <source>
        <dbReference type="Proteomes" id="UP001107558"/>
    </source>
</evidence>
<keyword evidence="4" id="KW-1185">Reference proteome</keyword>
<gene>
    <name evidence="3" type="ORF">PVAND_005616</name>
</gene>